<dbReference type="OrthoDB" id="7663182at2759"/>
<protein>
    <submittedName>
        <fullName evidence="9">Putative endonuclease 4-like protein</fullName>
    </submittedName>
</protein>
<sequence>MSRSTKIGGLYKSILEASSIKAQAFGLFLCGQRTWNVKPIEQKEVDKFRTTLEEYNYPSHLIVPHSSYLANLGAPVEDSLEKSRHLILDGVKRCEALGIDIYNFHPGSSCGKISTKECLEKVADSINYIHSNSNKVILVIENMAKQGHTVGGDFKELQTIISHVKDKSRVGVCFDTCHAFAAGYDLSTDAGFKKTIEEFETTVGFQYLKAIHLNDSKGKLGSKLDRHENIGRGYLGEETFKRVVNEPKFKNIPMILETPFVSNDTYKREIALLYSLIEE</sequence>
<dbReference type="GO" id="GO:0008270">
    <property type="term" value="F:zinc ion binding"/>
    <property type="evidence" value="ECO:0007669"/>
    <property type="project" value="InterPro"/>
</dbReference>
<keyword evidence="9" id="KW-0540">Nuclease</keyword>
<dbReference type="SUPFAM" id="SSF51658">
    <property type="entry name" value="Xylose isomerase-like"/>
    <property type="match status" value="1"/>
</dbReference>
<dbReference type="PROSITE" id="PS51432">
    <property type="entry name" value="AP_NUCLEASE_F2_4"/>
    <property type="match status" value="1"/>
</dbReference>
<dbReference type="Proteomes" id="UP000285301">
    <property type="component" value="Unassembled WGS sequence"/>
</dbReference>
<keyword evidence="12" id="KW-1185">Reference proteome</keyword>
<dbReference type="GO" id="GO:0005739">
    <property type="term" value="C:mitochondrion"/>
    <property type="evidence" value="ECO:0007669"/>
    <property type="project" value="TreeGrafter"/>
</dbReference>
<evidence type="ECO:0000256" key="1">
    <source>
        <dbReference type="ARBA" id="ARBA00001947"/>
    </source>
</evidence>
<dbReference type="NCBIfam" id="NF002199">
    <property type="entry name" value="PRK01060.1-4"/>
    <property type="match status" value="1"/>
</dbReference>
<dbReference type="GO" id="GO:0008081">
    <property type="term" value="F:phosphoric diester hydrolase activity"/>
    <property type="evidence" value="ECO:0007669"/>
    <property type="project" value="TreeGrafter"/>
</dbReference>
<dbReference type="FunFam" id="3.20.20.150:FF:000001">
    <property type="entry name" value="Probable endonuclease 4"/>
    <property type="match status" value="1"/>
</dbReference>
<evidence type="ECO:0000313" key="11">
    <source>
        <dbReference type="EMBL" id="RWS16903.1"/>
    </source>
</evidence>
<evidence type="ECO:0000259" key="8">
    <source>
        <dbReference type="Pfam" id="PF01261"/>
    </source>
</evidence>
<dbReference type="GO" id="GO:0003906">
    <property type="term" value="F:DNA-(apurinic or apyrimidinic site) endonuclease activity"/>
    <property type="evidence" value="ECO:0007669"/>
    <property type="project" value="TreeGrafter"/>
</dbReference>
<name>A0A3S4QVF7_9ACAR</name>
<dbReference type="SMART" id="SM00518">
    <property type="entry name" value="AP2Ec"/>
    <property type="match status" value="1"/>
</dbReference>
<keyword evidence="4" id="KW-0227">DNA damage</keyword>
<dbReference type="EMBL" id="NCKU01000168">
    <property type="protein sequence ID" value="RWS16779.1"/>
    <property type="molecule type" value="Genomic_DNA"/>
</dbReference>
<dbReference type="NCBIfam" id="TIGR00587">
    <property type="entry name" value="nfo"/>
    <property type="match status" value="1"/>
</dbReference>
<evidence type="ECO:0000313" key="9">
    <source>
        <dbReference type="EMBL" id="RWS08246.1"/>
    </source>
</evidence>
<dbReference type="GO" id="GO:0005634">
    <property type="term" value="C:nucleus"/>
    <property type="evidence" value="ECO:0007669"/>
    <property type="project" value="TreeGrafter"/>
</dbReference>
<reference evidence="9" key="2">
    <citation type="submission" date="2018-11" db="EMBL/GenBank/DDBJ databases">
        <title>Trombidioid mite genomics.</title>
        <authorList>
            <person name="Dong X."/>
        </authorList>
    </citation>
    <scope>NUCLEOTIDE SEQUENCE</scope>
    <source>
        <strain evidence="9">UoL-WK</strain>
    </source>
</reference>
<dbReference type="PROSITE" id="PS00730">
    <property type="entry name" value="AP_NUCLEASE_F2_2"/>
    <property type="match status" value="1"/>
</dbReference>
<dbReference type="PANTHER" id="PTHR21445:SF0">
    <property type="entry name" value="APURINIC-APYRIMIDINIC ENDONUCLEASE"/>
    <property type="match status" value="1"/>
</dbReference>
<keyword evidence="9" id="KW-0255">Endonuclease</keyword>
<dbReference type="PANTHER" id="PTHR21445">
    <property type="entry name" value="ENDONUCLEASE IV ENDODEOXYRIBONUCLEASE IV"/>
    <property type="match status" value="1"/>
</dbReference>
<evidence type="ECO:0000256" key="3">
    <source>
        <dbReference type="ARBA" id="ARBA00022723"/>
    </source>
</evidence>
<dbReference type="AlphaFoldDB" id="A0A3S4QVF7"/>
<dbReference type="GO" id="GO:0003677">
    <property type="term" value="F:DNA binding"/>
    <property type="evidence" value="ECO:0007669"/>
    <property type="project" value="InterPro"/>
</dbReference>
<organism evidence="9 12">
    <name type="scientific">Dinothrombium tinctorium</name>
    <dbReference type="NCBI Taxonomy" id="1965070"/>
    <lineage>
        <taxon>Eukaryota</taxon>
        <taxon>Metazoa</taxon>
        <taxon>Ecdysozoa</taxon>
        <taxon>Arthropoda</taxon>
        <taxon>Chelicerata</taxon>
        <taxon>Arachnida</taxon>
        <taxon>Acari</taxon>
        <taxon>Acariformes</taxon>
        <taxon>Trombidiformes</taxon>
        <taxon>Prostigmata</taxon>
        <taxon>Anystina</taxon>
        <taxon>Parasitengona</taxon>
        <taxon>Trombidioidea</taxon>
        <taxon>Trombidiidae</taxon>
        <taxon>Dinothrombium</taxon>
    </lineage>
</organism>
<dbReference type="InterPro" id="IPR036237">
    <property type="entry name" value="Xyl_isomerase-like_sf"/>
</dbReference>
<keyword evidence="6" id="KW-0862">Zinc</keyword>
<dbReference type="EMBL" id="NCKU01000153">
    <property type="protein sequence ID" value="RWS16903.1"/>
    <property type="molecule type" value="Genomic_DNA"/>
</dbReference>
<comment type="caution">
    <text evidence="9">The sequence shown here is derived from an EMBL/GenBank/DDBJ whole genome shotgun (WGS) entry which is preliminary data.</text>
</comment>
<keyword evidence="3" id="KW-0479">Metal-binding</keyword>
<reference evidence="9 12" key="1">
    <citation type="journal article" date="2018" name="Gigascience">
        <title>Genomes of trombidid mites reveal novel predicted allergens and laterally-transferred genes associated with secondary metabolism.</title>
        <authorList>
            <person name="Dong X."/>
            <person name="Chaisiri K."/>
            <person name="Xia D."/>
            <person name="Armstrong S.D."/>
            <person name="Fang Y."/>
            <person name="Donnelly M.J."/>
            <person name="Kadowaki T."/>
            <person name="McGarry J.W."/>
            <person name="Darby A.C."/>
            <person name="Makepeace B.L."/>
        </authorList>
    </citation>
    <scope>NUCLEOTIDE SEQUENCE [LARGE SCALE GENOMIC DNA]</scope>
    <source>
        <strain evidence="9">UoL-WK</strain>
    </source>
</reference>
<dbReference type="InterPro" id="IPR018246">
    <property type="entry name" value="AP_endonuc_F2_Zn_BS"/>
</dbReference>
<evidence type="ECO:0000256" key="4">
    <source>
        <dbReference type="ARBA" id="ARBA00022763"/>
    </source>
</evidence>
<dbReference type="CDD" id="cd00019">
    <property type="entry name" value="AP2Ec"/>
    <property type="match status" value="1"/>
</dbReference>
<keyword evidence="5" id="KW-0378">Hydrolase</keyword>
<evidence type="ECO:0000313" key="12">
    <source>
        <dbReference type="Proteomes" id="UP000285301"/>
    </source>
</evidence>
<proteinExistence type="inferred from homology"/>
<dbReference type="InterPro" id="IPR013022">
    <property type="entry name" value="Xyl_isomerase-like_TIM-brl"/>
</dbReference>
<keyword evidence="7" id="KW-0234">DNA repair</keyword>
<evidence type="ECO:0000256" key="5">
    <source>
        <dbReference type="ARBA" id="ARBA00022801"/>
    </source>
</evidence>
<dbReference type="PROSITE" id="PS00731">
    <property type="entry name" value="AP_NUCLEASE_F2_3"/>
    <property type="match status" value="1"/>
</dbReference>
<comment type="similarity">
    <text evidence="2">Belongs to the AP endonuclease 2 family.</text>
</comment>
<dbReference type="STRING" id="1965070.A0A3S4QVF7"/>
<evidence type="ECO:0000256" key="2">
    <source>
        <dbReference type="ARBA" id="ARBA00005340"/>
    </source>
</evidence>
<gene>
    <name evidence="11" type="ORF">B4U79_05245</name>
    <name evidence="9" type="ORF">B4U79_08752</name>
    <name evidence="10" type="ORF">B4U79_12895</name>
</gene>
<evidence type="ECO:0000256" key="7">
    <source>
        <dbReference type="ARBA" id="ARBA00023204"/>
    </source>
</evidence>
<dbReference type="GO" id="GO:0006284">
    <property type="term" value="P:base-excision repair"/>
    <property type="evidence" value="ECO:0007669"/>
    <property type="project" value="TreeGrafter"/>
</dbReference>
<comment type="cofactor">
    <cofactor evidence="1">
        <name>Zn(2+)</name>
        <dbReference type="ChEBI" id="CHEBI:29105"/>
    </cofactor>
</comment>
<dbReference type="InterPro" id="IPR001719">
    <property type="entry name" value="AP_endonuc_2"/>
</dbReference>
<accession>A0A3S4QVF7</accession>
<evidence type="ECO:0000313" key="10">
    <source>
        <dbReference type="EMBL" id="RWS16779.1"/>
    </source>
</evidence>
<dbReference type="Pfam" id="PF01261">
    <property type="entry name" value="AP_endonuc_2"/>
    <property type="match status" value="1"/>
</dbReference>
<dbReference type="HAMAP" id="MF_00152">
    <property type="entry name" value="Nfo"/>
    <property type="match status" value="1"/>
</dbReference>
<feature type="domain" description="Xylose isomerase-like TIM barrel" evidence="8">
    <location>
        <begin position="16"/>
        <end position="274"/>
    </location>
</feature>
<dbReference type="EMBL" id="NCKU01003068">
    <property type="protein sequence ID" value="RWS08246.1"/>
    <property type="molecule type" value="Genomic_DNA"/>
</dbReference>
<dbReference type="Gene3D" id="3.20.20.150">
    <property type="entry name" value="Divalent-metal-dependent TIM barrel enzymes"/>
    <property type="match status" value="1"/>
</dbReference>
<evidence type="ECO:0000256" key="6">
    <source>
        <dbReference type="ARBA" id="ARBA00022833"/>
    </source>
</evidence>